<dbReference type="EMBL" id="MU864403">
    <property type="protein sequence ID" value="KAK4187393.1"/>
    <property type="molecule type" value="Genomic_DNA"/>
</dbReference>
<dbReference type="Proteomes" id="UP001302126">
    <property type="component" value="Unassembled WGS sequence"/>
</dbReference>
<keyword evidence="5" id="KW-1185">Reference proteome</keyword>
<feature type="transmembrane region" description="Helical" evidence="2">
    <location>
        <begin position="366"/>
        <end position="385"/>
    </location>
</feature>
<dbReference type="Gene3D" id="1.20.58.340">
    <property type="entry name" value="Magnesium transport protein CorA, transmembrane region"/>
    <property type="match status" value="1"/>
</dbReference>
<organism evidence="4 5">
    <name type="scientific">Podospora australis</name>
    <dbReference type="NCBI Taxonomy" id="1536484"/>
    <lineage>
        <taxon>Eukaryota</taxon>
        <taxon>Fungi</taxon>
        <taxon>Dikarya</taxon>
        <taxon>Ascomycota</taxon>
        <taxon>Pezizomycotina</taxon>
        <taxon>Sordariomycetes</taxon>
        <taxon>Sordariomycetidae</taxon>
        <taxon>Sordariales</taxon>
        <taxon>Podosporaceae</taxon>
        <taxon>Podospora</taxon>
    </lineage>
</organism>
<sequence>MATVADLFSVTEDMLFLILTYHQVSPAYLNFLSYFNLYTQTGSSDLRFGGFRSQTFFSDPSSRWIPELGRSGLHYQLSFTLRTVLEREEEKAPFIWSKPQVAIYHQFDVKESRALWILAGPRQQIAHLNPDKSENVLWDQVHSSINANTIPGADTRMVASNDPRQRFTASLETILTICEWSLGDFSFYLQHIEEKLDPLTAPNYEDADATPNASSLQLINYWIQELIYCNIKLKDNIQVLQNIEKFYENLTTEAQVIQKPTSAQNPSNPWTHAAKQQSNITSPKPSTDWLASEACGKDIKLFLEQLNRLIHDVKGIKNRASVLRNLASDREGFIQKLLQNKTEKRLSELSELSHDEAKVMRVFQSITLVLLPPTVIATIFSTDIIKFQDLDGGLYSFSWFAFIMFLVFLVPTFALVYGLFYWKRPEVRVAYYSQSSGKNLGEMEPRYTMVIN</sequence>
<keyword evidence="2" id="KW-0472">Membrane</keyword>
<evidence type="ECO:0000259" key="3">
    <source>
        <dbReference type="Pfam" id="PF26616"/>
    </source>
</evidence>
<dbReference type="Pfam" id="PF26616">
    <property type="entry name" value="CorA-like"/>
    <property type="match status" value="1"/>
</dbReference>
<dbReference type="InterPro" id="IPR058257">
    <property type="entry name" value="CorA-like_dom"/>
</dbReference>
<evidence type="ECO:0000256" key="1">
    <source>
        <dbReference type="SAM" id="MobiDB-lite"/>
    </source>
</evidence>
<feature type="domain" description="CorA-like transporter" evidence="3">
    <location>
        <begin position="9"/>
        <end position="200"/>
    </location>
</feature>
<accession>A0AAN6WTH6</accession>
<gene>
    <name evidence="4" type="ORF">QBC35DRAFT_233509</name>
</gene>
<evidence type="ECO:0000313" key="4">
    <source>
        <dbReference type="EMBL" id="KAK4187393.1"/>
    </source>
</evidence>
<evidence type="ECO:0000313" key="5">
    <source>
        <dbReference type="Proteomes" id="UP001302126"/>
    </source>
</evidence>
<proteinExistence type="predicted"/>
<feature type="region of interest" description="Disordered" evidence="1">
    <location>
        <begin position="261"/>
        <end position="284"/>
    </location>
</feature>
<keyword evidence="2" id="KW-0812">Transmembrane</keyword>
<evidence type="ECO:0000256" key="2">
    <source>
        <dbReference type="SAM" id="Phobius"/>
    </source>
</evidence>
<dbReference type="AlphaFoldDB" id="A0AAN6WTH6"/>
<comment type="caution">
    <text evidence="4">The sequence shown here is derived from an EMBL/GenBank/DDBJ whole genome shotgun (WGS) entry which is preliminary data.</text>
</comment>
<feature type="transmembrane region" description="Helical" evidence="2">
    <location>
        <begin position="397"/>
        <end position="422"/>
    </location>
</feature>
<reference evidence="4" key="1">
    <citation type="journal article" date="2023" name="Mol. Phylogenet. Evol.">
        <title>Genome-scale phylogeny and comparative genomics of the fungal order Sordariales.</title>
        <authorList>
            <person name="Hensen N."/>
            <person name="Bonometti L."/>
            <person name="Westerberg I."/>
            <person name="Brannstrom I.O."/>
            <person name="Guillou S."/>
            <person name="Cros-Aarteil S."/>
            <person name="Calhoun S."/>
            <person name="Haridas S."/>
            <person name="Kuo A."/>
            <person name="Mondo S."/>
            <person name="Pangilinan J."/>
            <person name="Riley R."/>
            <person name="LaButti K."/>
            <person name="Andreopoulos B."/>
            <person name="Lipzen A."/>
            <person name="Chen C."/>
            <person name="Yan M."/>
            <person name="Daum C."/>
            <person name="Ng V."/>
            <person name="Clum A."/>
            <person name="Steindorff A."/>
            <person name="Ohm R.A."/>
            <person name="Martin F."/>
            <person name="Silar P."/>
            <person name="Natvig D.O."/>
            <person name="Lalanne C."/>
            <person name="Gautier V."/>
            <person name="Ament-Velasquez S.L."/>
            <person name="Kruys A."/>
            <person name="Hutchinson M.I."/>
            <person name="Powell A.J."/>
            <person name="Barry K."/>
            <person name="Miller A.N."/>
            <person name="Grigoriev I.V."/>
            <person name="Debuchy R."/>
            <person name="Gladieux P."/>
            <person name="Hiltunen Thoren M."/>
            <person name="Johannesson H."/>
        </authorList>
    </citation>
    <scope>NUCLEOTIDE SEQUENCE</scope>
    <source>
        <strain evidence="4">PSN309</strain>
    </source>
</reference>
<keyword evidence="2" id="KW-1133">Transmembrane helix</keyword>
<reference evidence="4" key="2">
    <citation type="submission" date="2023-05" db="EMBL/GenBank/DDBJ databases">
        <authorList>
            <consortium name="Lawrence Berkeley National Laboratory"/>
            <person name="Steindorff A."/>
            <person name="Hensen N."/>
            <person name="Bonometti L."/>
            <person name="Westerberg I."/>
            <person name="Brannstrom I.O."/>
            <person name="Guillou S."/>
            <person name="Cros-Aarteil S."/>
            <person name="Calhoun S."/>
            <person name="Haridas S."/>
            <person name="Kuo A."/>
            <person name="Mondo S."/>
            <person name="Pangilinan J."/>
            <person name="Riley R."/>
            <person name="Labutti K."/>
            <person name="Andreopoulos B."/>
            <person name="Lipzen A."/>
            <person name="Chen C."/>
            <person name="Yanf M."/>
            <person name="Daum C."/>
            <person name="Ng V."/>
            <person name="Clum A."/>
            <person name="Ohm R."/>
            <person name="Martin F."/>
            <person name="Silar P."/>
            <person name="Natvig D."/>
            <person name="Lalanne C."/>
            <person name="Gautier V."/>
            <person name="Ament-Velasquez S.L."/>
            <person name="Kruys A."/>
            <person name="Hutchinson M.I."/>
            <person name="Powell A.J."/>
            <person name="Barry K."/>
            <person name="Miller A.N."/>
            <person name="Grigoriev I.V."/>
            <person name="Debuchy R."/>
            <person name="Gladieux P."/>
            <person name="Thoren M.H."/>
            <person name="Johannesson H."/>
        </authorList>
    </citation>
    <scope>NUCLEOTIDE SEQUENCE</scope>
    <source>
        <strain evidence="4">PSN309</strain>
    </source>
</reference>
<protein>
    <recommendedName>
        <fullName evidence="3">CorA-like transporter domain-containing protein</fullName>
    </recommendedName>
</protein>
<name>A0AAN6WTH6_9PEZI</name>